<sequence length="542" mass="62652">MDSDIVAEMEGYVQTAEDFIQKNYLESANELYDKALRCPLNPREHPLAWQLKIAILAKVKGQPEATNSALEYEATLKDGEYPFDVKELTAILLGEHHSKMENYEKASHWFKIIQIISPDEKTRIEGHKLEVANERLSRTVERRPSRPVGVASLAEVVQEDINPELQEFQGVPPPQEEKKEVLEFSISNSYEIEETVENRLYLARSKTFVKTSGYLAEGLEEIISLRDGVNPNPHILRVDEIIKHDSEKFLLCEKVTSIDDFFKKKAKLFSKELGKKQWWTDIESDMQRLLRDVIMGLIILFSSGRCCGDLNKSLFVTTQHGRGRILPSLDPSSEPRHDINALRLKIHRIIGLPFGETKVNFDEYGLPKELADLLLTFFTNKMKNVPPQWFVYHPYVWTVYERFEFIQGLRFALKRDDICSFNLNDMFERLCGDTYGSMVSGIKWPLRIIDGPFKSVYDYPNAAPYVRALDIQRYVNAAFVHVNDHASAVDGVKKVVYTFRETEEYLRNFFPTVYVDLRKSLLEYANSESKMAAYLLEFSTHF</sequence>
<reference evidence="1" key="1">
    <citation type="submission" date="2024-03" db="EMBL/GenBank/DDBJ databases">
        <title>WGS assembly of Saponaria officinalis var. Norfolk2.</title>
        <authorList>
            <person name="Jenkins J."/>
            <person name="Shu S."/>
            <person name="Grimwood J."/>
            <person name="Barry K."/>
            <person name="Goodstein D."/>
            <person name="Schmutz J."/>
            <person name="Leebens-Mack J."/>
            <person name="Osbourn A."/>
        </authorList>
    </citation>
    <scope>NUCLEOTIDE SEQUENCE [LARGE SCALE GENOMIC DNA]</scope>
    <source>
        <strain evidence="1">JIC</strain>
    </source>
</reference>
<protein>
    <submittedName>
        <fullName evidence="1">Uncharacterized protein</fullName>
    </submittedName>
</protein>
<gene>
    <name evidence="1" type="ORF">RND81_02G131000</name>
</gene>
<dbReference type="Proteomes" id="UP001443914">
    <property type="component" value="Unassembled WGS sequence"/>
</dbReference>
<proteinExistence type="predicted"/>
<keyword evidence="2" id="KW-1185">Reference proteome</keyword>
<evidence type="ECO:0000313" key="2">
    <source>
        <dbReference type="Proteomes" id="UP001443914"/>
    </source>
</evidence>
<evidence type="ECO:0000313" key="1">
    <source>
        <dbReference type="EMBL" id="KAK9749515.1"/>
    </source>
</evidence>
<dbReference type="AlphaFoldDB" id="A0AAW1MPS1"/>
<accession>A0AAW1MPS1</accession>
<dbReference type="EMBL" id="JBDFQZ010000002">
    <property type="protein sequence ID" value="KAK9749515.1"/>
    <property type="molecule type" value="Genomic_DNA"/>
</dbReference>
<name>A0AAW1MPS1_SAPOF</name>
<organism evidence="1 2">
    <name type="scientific">Saponaria officinalis</name>
    <name type="common">Common soapwort</name>
    <name type="synonym">Lychnis saponaria</name>
    <dbReference type="NCBI Taxonomy" id="3572"/>
    <lineage>
        <taxon>Eukaryota</taxon>
        <taxon>Viridiplantae</taxon>
        <taxon>Streptophyta</taxon>
        <taxon>Embryophyta</taxon>
        <taxon>Tracheophyta</taxon>
        <taxon>Spermatophyta</taxon>
        <taxon>Magnoliopsida</taxon>
        <taxon>eudicotyledons</taxon>
        <taxon>Gunneridae</taxon>
        <taxon>Pentapetalae</taxon>
        <taxon>Caryophyllales</taxon>
        <taxon>Caryophyllaceae</taxon>
        <taxon>Caryophylleae</taxon>
        <taxon>Saponaria</taxon>
    </lineage>
</organism>
<comment type="caution">
    <text evidence="1">The sequence shown here is derived from an EMBL/GenBank/DDBJ whole genome shotgun (WGS) entry which is preliminary data.</text>
</comment>